<accession>A0A6J6N2P2</accession>
<feature type="transmembrane region" description="Helical" evidence="1">
    <location>
        <begin position="21"/>
        <end position="43"/>
    </location>
</feature>
<dbReference type="EMBL" id="CAFBPJ010000148">
    <property type="protein sequence ID" value="CAB5025135.1"/>
    <property type="molecule type" value="Genomic_DNA"/>
</dbReference>
<sequence length="74" mass="7984">MSESVEGAAPAPWSVRAPQKWVFSAIALLITVAIVVSAITSIAKDVGGLPPYLMLFVGPVLGGFYVWYFALKKW</sequence>
<dbReference type="EMBL" id="CAFBLV010000116">
    <property type="protein sequence ID" value="CAB4871866.1"/>
    <property type="molecule type" value="Genomic_DNA"/>
</dbReference>
<keyword evidence="1" id="KW-0812">Transmembrane</keyword>
<evidence type="ECO:0000313" key="4">
    <source>
        <dbReference type="EMBL" id="CAB5025135.1"/>
    </source>
</evidence>
<keyword evidence="1" id="KW-1133">Transmembrane helix</keyword>
<evidence type="ECO:0000313" key="2">
    <source>
        <dbReference type="EMBL" id="CAB4679134.1"/>
    </source>
</evidence>
<evidence type="ECO:0000256" key="1">
    <source>
        <dbReference type="SAM" id="Phobius"/>
    </source>
</evidence>
<gene>
    <name evidence="2" type="ORF">UFOPK2310_01107</name>
    <name evidence="3" type="ORF">UFOPK3425_00679</name>
    <name evidence="4" type="ORF">UFOPK4092_01169</name>
</gene>
<organism evidence="2">
    <name type="scientific">freshwater metagenome</name>
    <dbReference type="NCBI Taxonomy" id="449393"/>
    <lineage>
        <taxon>unclassified sequences</taxon>
        <taxon>metagenomes</taxon>
        <taxon>ecological metagenomes</taxon>
    </lineage>
</organism>
<name>A0A6J6N2P2_9ZZZZ</name>
<protein>
    <submittedName>
        <fullName evidence="2">Unannotated protein</fullName>
    </submittedName>
</protein>
<reference evidence="2" key="1">
    <citation type="submission" date="2020-05" db="EMBL/GenBank/DDBJ databases">
        <authorList>
            <person name="Chiriac C."/>
            <person name="Salcher M."/>
            <person name="Ghai R."/>
            <person name="Kavagutti S V."/>
        </authorList>
    </citation>
    <scope>NUCLEOTIDE SEQUENCE</scope>
</reference>
<proteinExistence type="predicted"/>
<keyword evidence="1" id="KW-0472">Membrane</keyword>
<feature type="transmembrane region" description="Helical" evidence="1">
    <location>
        <begin position="49"/>
        <end position="71"/>
    </location>
</feature>
<evidence type="ECO:0000313" key="3">
    <source>
        <dbReference type="EMBL" id="CAB4871866.1"/>
    </source>
</evidence>
<dbReference type="AlphaFoldDB" id="A0A6J6N2P2"/>
<dbReference type="EMBL" id="CAEZWW010000140">
    <property type="protein sequence ID" value="CAB4679134.1"/>
    <property type="molecule type" value="Genomic_DNA"/>
</dbReference>